<gene>
    <name evidence="2" type="ORF">SAMN04488099_10897</name>
</gene>
<dbReference type="OrthoDB" id="2168733at2"/>
<reference evidence="3" key="1">
    <citation type="submission" date="2016-10" db="EMBL/GenBank/DDBJ databases">
        <authorList>
            <person name="Varghese N."/>
            <person name="Submissions S."/>
        </authorList>
    </citation>
    <scope>NUCLEOTIDE SEQUENCE [LARGE SCALE GENOMIC DNA]</scope>
    <source>
        <strain evidence="3">DSM 19183</strain>
    </source>
</reference>
<keyword evidence="1" id="KW-1133">Transmembrane helix</keyword>
<evidence type="ECO:0000256" key="1">
    <source>
        <dbReference type="SAM" id="Phobius"/>
    </source>
</evidence>
<dbReference type="Proteomes" id="UP000199081">
    <property type="component" value="Unassembled WGS sequence"/>
</dbReference>
<dbReference type="STRING" id="426702.SAMN04488099_10897"/>
<evidence type="ECO:0000313" key="3">
    <source>
        <dbReference type="Proteomes" id="UP000199081"/>
    </source>
</evidence>
<keyword evidence="1" id="KW-0472">Membrane</keyword>
<organism evidence="2 3">
    <name type="scientific">Alkalibacterium pelagium</name>
    <dbReference type="NCBI Taxonomy" id="426702"/>
    <lineage>
        <taxon>Bacteria</taxon>
        <taxon>Bacillati</taxon>
        <taxon>Bacillota</taxon>
        <taxon>Bacilli</taxon>
        <taxon>Lactobacillales</taxon>
        <taxon>Carnobacteriaceae</taxon>
        <taxon>Alkalibacterium</taxon>
    </lineage>
</organism>
<evidence type="ECO:0000313" key="2">
    <source>
        <dbReference type="EMBL" id="SEK92207.1"/>
    </source>
</evidence>
<keyword evidence="1" id="KW-0812">Transmembrane</keyword>
<protein>
    <recommendedName>
        <fullName evidence="4">DUF5673 domain-containing protein</fullName>
    </recommendedName>
</protein>
<feature type="transmembrane region" description="Helical" evidence="1">
    <location>
        <begin position="44"/>
        <end position="77"/>
    </location>
</feature>
<feature type="transmembrane region" description="Helical" evidence="1">
    <location>
        <begin position="6"/>
        <end position="23"/>
    </location>
</feature>
<accession>A0A1H7L1R3</accession>
<name>A0A1H7L1R3_9LACT</name>
<sequence length="166" mass="18565">MNEWIGRTAIIILAWAGILYQLIQIRRITLPHRLAGLLGKRALQIVAVGVIGGIVYILNLSMIDAGVVLSASLFVYLSQFNKGFTKSGVIPPAVGTAVRSVFSREFHFAATDDWLVVEQNRLLKVRFTSTEGREVVHYLSFDPEKKDEILHLLAEHKLNVKIAKEN</sequence>
<dbReference type="AlphaFoldDB" id="A0A1H7L1R3"/>
<dbReference type="RefSeq" id="WP_091481146.1">
    <property type="nucleotide sequence ID" value="NZ_BJYC01000009.1"/>
</dbReference>
<dbReference type="EMBL" id="FNZU01000008">
    <property type="protein sequence ID" value="SEK92207.1"/>
    <property type="molecule type" value="Genomic_DNA"/>
</dbReference>
<evidence type="ECO:0008006" key="4">
    <source>
        <dbReference type="Google" id="ProtNLM"/>
    </source>
</evidence>
<keyword evidence="3" id="KW-1185">Reference proteome</keyword>
<proteinExistence type="predicted"/>